<feature type="region of interest" description="Disordered" evidence="13">
    <location>
        <begin position="251"/>
        <end position="272"/>
    </location>
</feature>
<protein>
    <submittedName>
        <fullName evidence="17">TonB-dependent hemoglobin/transferrin/lactoferrin family receptor</fullName>
    </submittedName>
</protein>
<reference evidence="18" key="1">
    <citation type="journal article" date="2019" name="Int. J. Syst. Evol. Microbiol.">
        <title>The Global Catalogue of Microorganisms (GCM) 10K type strain sequencing project: providing services to taxonomists for standard genome sequencing and annotation.</title>
        <authorList>
            <consortium name="The Broad Institute Genomics Platform"/>
            <consortium name="The Broad Institute Genome Sequencing Center for Infectious Disease"/>
            <person name="Wu L."/>
            <person name="Ma J."/>
        </authorList>
    </citation>
    <scope>NUCLEOTIDE SEQUENCE [LARGE SCALE GENOMIC DNA]</scope>
    <source>
        <strain evidence="18">JCM 32226</strain>
    </source>
</reference>
<accession>A0ABP8Q0C7</accession>
<keyword evidence="18" id="KW-1185">Reference proteome</keyword>
<evidence type="ECO:0000256" key="13">
    <source>
        <dbReference type="SAM" id="MobiDB-lite"/>
    </source>
</evidence>
<evidence type="ECO:0000256" key="1">
    <source>
        <dbReference type="ARBA" id="ARBA00004571"/>
    </source>
</evidence>
<evidence type="ECO:0000259" key="15">
    <source>
        <dbReference type="Pfam" id="PF00593"/>
    </source>
</evidence>
<feature type="domain" description="TonB-dependent receptor-like beta-barrel" evidence="15">
    <location>
        <begin position="279"/>
        <end position="647"/>
    </location>
</feature>
<dbReference type="RefSeq" id="WP_345010154.1">
    <property type="nucleotide sequence ID" value="NZ_BAABFC010000003.1"/>
</dbReference>
<dbReference type="SUPFAM" id="SSF56935">
    <property type="entry name" value="Porins"/>
    <property type="match status" value="1"/>
</dbReference>
<feature type="compositionally biased region" description="Polar residues" evidence="13">
    <location>
        <begin position="251"/>
        <end position="260"/>
    </location>
</feature>
<feature type="domain" description="TonB-dependent receptor plug" evidence="16">
    <location>
        <begin position="54"/>
        <end position="155"/>
    </location>
</feature>
<feature type="short sequence motif" description="TonB C-terminal box" evidence="11">
    <location>
        <begin position="657"/>
        <end position="674"/>
    </location>
</feature>
<dbReference type="InterPro" id="IPR011276">
    <property type="entry name" value="TonB_haem/Hb_rcpt"/>
</dbReference>
<evidence type="ECO:0000256" key="4">
    <source>
        <dbReference type="ARBA" id="ARBA00022452"/>
    </source>
</evidence>
<dbReference type="InterPro" id="IPR000531">
    <property type="entry name" value="Beta-barrel_TonB"/>
</dbReference>
<feature type="compositionally biased region" description="Low complexity" evidence="13">
    <location>
        <begin position="261"/>
        <end position="272"/>
    </location>
</feature>
<dbReference type="EMBL" id="BAABFC010000003">
    <property type="protein sequence ID" value="GAA4494924.1"/>
    <property type="molecule type" value="Genomic_DNA"/>
</dbReference>
<dbReference type="Proteomes" id="UP001501321">
    <property type="component" value="Unassembled WGS sequence"/>
</dbReference>
<feature type="signal peptide" evidence="14">
    <location>
        <begin position="1"/>
        <end position="26"/>
    </location>
</feature>
<dbReference type="PROSITE" id="PS01156">
    <property type="entry name" value="TONB_DEPENDENT_REC_2"/>
    <property type="match status" value="1"/>
</dbReference>
<evidence type="ECO:0000259" key="16">
    <source>
        <dbReference type="Pfam" id="PF07715"/>
    </source>
</evidence>
<keyword evidence="4 10" id="KW-1134">Transmembrane beta strand</keyword>
<comment type="subcellular location">
    <subcellularLocation>
        <location evidence="1 10">Cell outer membrane</location>
        <topology evidence="1 10">Multi-pass membrane protein</topology>
    </subcellularLocation>
</comment>
<evidence type="ECO:0000313" key="17">
    <source>
        <dbReference type="EMBL" id="GAA4494924.1"/>
    </source>
</evidence>
<dbReference type="Gene3D" id="2.170.130.10">
    <property type="entry name" value="TonB-dependent receptor, plug domain"/>
    <property type="match status" value="1"/>
</dbReference>
<dbReference type="PROSITE" id="PS52016">
    <property type="entry name" value="TONB_DEPENDENT_REC_3"/>
    <property type="match status" value="1"/>
</dbReference>
<gene>
    <name evidence="17" type="ORF">GCM10023095_07320</name>
</gene>
<keyword evidence="17" id="KW-0675">Receptor</keyword>
<evidence type="ECO:0000256" key="5">
    <source>
        <dbReference type="ARBA" id="ARBA00022692"/>
    </source>
</evidence>
<dbReference type="CDD" id="cd01347">
    <property type="entry name" value="ligand_gated_channel"/>
    <property type="match status" value="1"/>
</dbReference>
<evidence type="ECO:0000256" key="9">
    <source>
        <dbReference type="ARBA" id="ARBA00023237"/>
    </source>
</evidence>
<evidence type="ECO:0000256" key="3">
    <source>
        <dbReference type="ARBA" id="ARBA00022448"/>
    </source>
</evidence>
<dbReference type="Gene3D" id="2.40.170.20">
    <property type="entry name" value="TonB-dependent receptor, beta-barrel domain"/>
    <property type="match status" value="1"/>
</dbReference>
<evidence type="ECO:0000256" key="8">
    <source>
        <dbReference type="ARBA" id="ARBA00023136"/>
    </source>
</evidence>
<evidence type="ECO:0000256" key="6">
    <source>
        <dbReference type="ARBA" id="ARBA00022729"/>
    </source>
</evidence>
<comment type="similarity">
    <text evidence="2 10 12">Belongs to the TonB-dependent receptor family.</text>
</comment>
<dbReference type="InterPro" id="IPR010949">
    <property type="entry name" value="TonB_Hb/transfer/lactofer_rcpt"/>
</dbReference>
<keyword evidence="5 10" id="KW-0812">Transmembrane</keyword>
<keyword evidence="9 10" id="KW-0998">Cell outer membrane</keyword>
<sequence>MPSPSQLALCISAALAITAPWSLARAATTPVADDSTLNPVVVSATREETDADHASRQVAVVDRQALDSQQPDSVADALKYQSNVEVGGGSRPGAQTPVIRGLSGTRVLQVIDGVRQNTSSGHRGTYFVDPELIQQIEVVKGPASALWGSGALGGVVAVQTRSARDLLTGGEQVGGYVRQGFHSADDKSLTSGALYGQQGQHDWLVSGYYHDSNDIRLGNGQDLTYSAARQHGVMGKYGWQPDDAQRLSLSVRHSQSDQNAPSNPSSEVSSSVPLVEQATRDFNTTLDYRLNPADNPWLDSRVTAYLNRTHFDEYRIEKQQQDVIDYQTLGLNGSNRASLGWGNLLGGADIYLDKTWGSREGSSRPIPADGRSRVWGAYLQAEVPFLTRWQLTPGVRYDNFHTEDKQQADSARSQDHLSPSVGLTWFTTHWLTLNARYDEAFRAPTSEELYTSGTHFCMGSFACNSFQPNPDLKAETARNKEIGARLNFEHLLADDQLELSANLFRNDINNYIELQVINDFSTMTFESDYANVTRARISGYELAADYRWRLLGLNLSYSQAKGEDKTGGDALADIPASKLVFGISQGLLDGDVRLGSRLSWYRDQDRVPSSSSTQGYDGYTLWDLTASWRPQQGDWRNWQLDFALDNVTDEYYLPAFSELYAPGRNAKLAVGYRF</sequence>
<dbReference type="InterPro" id="IPR010917">
    <property type="entry name" value="TonB_rcpt_CS"/>
</dbReference>
<keyword evidence="6 14" id="KW-0732">Signal</keyword>
<dbReference type="NCBIfam" id="TIGR01785">
    <property type="entry name" value="TonB-hemin"/>
    <property type="match status" value="1"/>
</dbReference>
<evidence type="ECO:0000256" key="10">
    <source>
        <dbReference type="PROSITE-ProRule" id="PRU01360"/>
    </source>
</evidence>
<proteinExistence type="inferred from homology"/>
<dbReference type="Pfam" id="PF07715">
    <property type="entry name" value="Plug"/>
    <property type="match status" value="1"/>
</dbReference>
<evidence type="ECO:0000256" key="2">
    <source>
        <dbReference type="ARBA" id="ARBA00009810"/>
    </source>
</evidence>
<keyword evidence="8 10" id="KW-0472">Membrane</keyword>
<organism evidence="17 18">
    <name type="scientific">Pseudaeromonas paramecii</name>
    <dbReference type="NCBI Taxonomy" id="2138166"/>
    <lineage>
        <taxon>Bacteria</taxon>
        <taxon>Pseudomonadati</taxon>
        <taxon>Pseudomonadota</taxon>
        <taxon>Gammaproteobacteria</taxon>
        <taxon>Aeromonadales</taxon>
        <taxon>Aeromonadaceae</taxon>
        <taxon>Pseudaeromonas</taxon>
    </lineage>
</organism>
<dbReference type="InterPro" id="IPR037066">
    <property type="entry name" value="Plug_dom_sf"/>
</dbReference>
<evidence type="ECO:0000256" key="14">
    <source>
        <dbReference type="SAM" id="SignalP"/>
    </source>
</evidence>
<dbReference type="InterPro" id="IPR039426">
    <property type="entry name" value="TonB-dep_rcpt-like"/>
</dbReference>
<evidence type="ECO:0000256" key="12">
    <source>
        <dbReference type="RuleBase" id="RU003357"/>
    </source>
</evidence>
<evidence type="ECO:0000256" key="11">
    <source>
        <dbReference type="PROSITE-ProRule" id="PRU10144"/>
    </source>
</evidence>
<dbReference type="InterPro" id="IPR036942">
    <property type="entry name" value="Beta-barrel_TonB_sf"/>
</dbReference>
<evidence type="ECO:0000313" key="18">
    <source>
        <dbReference type="Proteomes" id="UP001501321"/>
    </source>
</evidence>
<keyword evidence="3 10" id="KW-0813">Transport</keyword>
<evidence type="ECO:0000256" key="7">
    <source>
        <dbReference type="ARBA" id="ARBA00023077"/>
    </source>
</evidence>
<dbReference type="PANTHER" id="PTHR30069:SF41">
    <property type="entry name" value="HEME_HEMOPEXIN UTILIZATION PROTEIN C"/>
    <property type="match status" value="1"/>
</dbReference>
<dbReference type="Pfam" id="PF00593">
    <property type="entry name" value="TonB_dep_Rec_b-barrel"/>
    <property type="match status" value="1"/>
</dbReference>
<name>A0ABP8Q0C7_9GAMM</name>
<dbReference type="PANTHER" id="PTHR30069">
    <property type="entry name" value="TONB-DEPENDENT OUTER MEMBRANE RECEPTOR"/>
    <property type="match status" value="1"/>
</dbReference>
<dbReference type="NCBIfam" id="TIGR01786">
    <property type="entry name" value="TonB-hemlactrns"/>
    <property type="match status" value="1"/>
</dbReference>
<feature type="chain" id="PRO_5047201749" evidence="14">
    <location>
        <begin position="27"/>
        <end position="674"/>
    </location>
</feature>
<dbReference type="InterPro" id="IPR012910">
    <property type="entry name" value="Plug_dom"/>
</dbReference>
<comment type="caution">
    <text evidence="17">The sequence shown here is derived from an EMBL/GenBank/DDBJ whole genome shotgun (WGS) entry which is preliminary data.</text>
</comment>
<keyword evidence="7 12" id="KW-0798">TonB box</keyword>